<evidence type="ECO:0000313" key="2">
    <source>
        <dbReference type="Proteomes" id="UP000247696"/>
    </source>
</evidence>
<dbReference type="Proteomes" id="UP000247696">
    <property type="component" value="Chromosome"/>
</dbReference>
<organism evidence="1 2">
    <name type="scientific">Corynebacterium provencense</name>
    <dbReference type="NCBI Taxonomy" id="1737425"/>
    <lineage>
        <taxon>Bacteria</taxon>
        <taxon>Bacillati</taxon>
        <taxon>Actinomycetota</taxon>
        <taxon>Actinomycetes</taxon>
        <taxon>Mycobacteriales</taxon>
        <taxon>Corynebacteriaceae</taxon>
        <taxon>Corynebacterium</taxon>
    </lineage>
</organism>
<accession>A0A2Z3YSD7</accession>
<reference evidence="2" key="1">
    <citation type="submission" date="2017-11" db="EMBL/GenBank/DDBJ databases">
        <title>Otitis media/interna in a cat caused by the recently described species Corynebacterium provencense.</title>
        <authorList>
            <person name="Kittl S."/>
            <person name="Brodard I."/>
            <person name="Rychener L."/>
            <person name="Jores J."/>
            <person name="Roosje P."/>
            <person name="Gobeli Brawand S."/>
        </authorList>
    </citation>
    <scope>NUCLEOTIDE SEQUENCE [LARGE SCALE GENOMIC DNA]</scope>
    <source>
        <strain evidence="2">17KM38</strain>
    </source>
</reference>
<sequence>MGGREAAGDKVQWNRLDQPWFDRIVETLILRKYRDSASVHAVDGRGGDQGIDISIENRDGTLTIYQLKYYPEGMSGGFVKRRQQVKNSFLQAVNHHEPDEWFIVCPRNYTIEERAFIEGLSAKTPEGKQCPAIGCLGQAELDQLLIDFPDVDRWLTLNYYRETRQIFEKEQREFLTNSASDLGERVGRLGEIMDAQDPDWTWDFSRSNGQIIQTLRPQHSNAASRNPIEIQVAAQFGQESSEMNAFRQLMDFGSPKRVQLSSDSIVDFSITGSPIVDGIGQPDSLIVESLPIENSRATGKLVEMNFLLDGETVLTQEGVVSEVYPGILGISFTILFFGDRLSLTAKIPFRNSSEPTSIDVTYNISGLSPSAVADLLHAVLGMSIYDEVILSIDGDFVTKYRCDDSPTGEIDDSHEDQRVIYNFAQDLSVVIEHTGKNMTFPNSISTDDIVNARVARLLIDGHIVASPLAQRFKVNMGNVTELTPEIRDFLTKKHSTLWRAGSYCMEISGRQFDLGQAIAYHPEAWVEGGSRAVEDFGISNRVDGDLFLRPGDDPFFFVYLSNESPDHTERWFAKWNISGIDEPWLERPWLISPS</sequence>
<proteinExistence type="predicted"/>
<keyword evidence="2" id="KW-1185">Reference proteome</keyword>
<dbReference type="AlphaFoldDB" id="A0A2Z3YSD7"/>
<dbReference type="EMBL" id="CP024988">
    <property type="protein sequence ID" value="AWT24947.1"/>
    <property type="molecule type" value="Genomic_DNA"/>
</dbReference>
<dbReference type="KEGG" id="cpre:Csp1_01190"/>
<gene>
    <name evidence="1" type="ORF">Csp1_01190</name>
</gene>
<evidence type="ECO:0000313" key="1">
    <source>
        <dbReference type="EMBL" id="AWT24947.1"/>
    </source>
</evidence>
<protein>
    <submittedName>
        <fullName evidence="1">Uncharacterized protein</fullName>
    </submittedName>
</protein>
<name>A0A2Z3YSD7_9CORY</name>